<reference evidence="3 4" key="1">
    <citation type="journal article" date="2007" name="Science">
        <title>The Chlamydomonas genome reveals the evolution of key animal and plant functions.</title>
        <authorList>
            <person name="Merchant S.S."/>
            <person name="Prochnik S.E."/>
            <person name="Vallon O."/>
            <person name="Harris E.H."/>
            <person name="Karpowicz S.J."/>
            <person name="Witman G.B."/>
            <person name="Terry A."/>
            <person name="Salamov A."/>
            <person name="Fritz-Laylin L.K."/>
            <person name="Marechal-Drouard L."/>
            <person name="Marshall W.F."/>
            <person name="Qu L.H."/>
            <person name="Nelson D.R."/>
            <person name="Sanderfoot A.A."/>
            <person name="Spalding M.H."/>
            <person name="Kapitonov V.V."/>
            <person name="Ren Q."/>
            <person name="Ferris P."/>
            <person name="Lindquist E."/>
            <person name="Shapiro H."/>
            <person name="Lucas S.M."/>
            <person name="Grimwood J."/>
            <person name="Schmutz J."/>
            <person name="Cardol P."/>
            <person name="Cerutti H."/>
            <person name="Chanfreau G."/>
            <person name="Chen C.L."/>
            <person name="Cognat V."/>
            <person name="Croft M.T."/>
            <person name="Dent R."/>
            <person name="Dutcher S."/>
            <person name="Fernandez E."/>
            <person name="Fukuzawa H."/>
            <person name="Gonzalez-Ballester D."/>
            <person name="Gonzalez-Halphen D."/>
            <person name="Hallmann A."/>
            <person name="Hanikenne M."/>
            <person name="Hippler M."/>
            <person name="Inwood W."/>
            <person name="Jabbari K."/>
            <person name="Kalanon M."/>
            <person name="Kuras R."/>
            <person name="Lefebvre P.A."/>
            <person name="Lemaire S.D."/>
            <person name="Lobanov A.V."/>
            <person name="Lohr M."/>
            <person name="Manuell A."/>
            <person name="Meier I."/>
            <person name="Mets L."/>
            <person name="Mittag M."/>
            <person name="Mittelmeier T."/>
            <person name="Moroney J.V."/>
            <person name="Moseley J."/>
            <person name="Napoli C."/>
            <person name="Nedelcu A.M."/>
            <person name="Niyogi K."/>
            <person name="Novoselov S.V."/>
            <person name="Paulsen I.T."/>
            <person name="Pazour G."/>
            <person name="Purton S."/>
            <person name="Ral J.P."/>
            <person name="Riano-Pachon D.M."/>
            <person name="Riekhof W."/>
            <person name="Rymarquis L."/>
            <person name="Schroda M."/>
            <person name="Stern D."/>
            <person name="Umen J."/>
            <person name="Willows R."/>
            <person name="Wilson N."/>
            <person name="Zimmer S.L."/>
            <person name="Allmer J."/>
            <person name="Balk J."/>
            <person name="Bisova K."/>
            <person name="Chen C.J."/>
            <person name="Elias M."/>
            <person name="Gendler K."/>
            <person name="Hauser C."/>
            <person name="Lamb M.R."/>
            <person name="Ledford H."/>
            <person name="Long J.C."/>
            <person name="Minagawa J."/>
            <person name="Page M.D."/>
            <person name="Pan J."/>
            <person name="Pootakham W."/>
            <person name="Roje S."/>
            <person name="Rose A."/>
            <person name="Stahlberg E."/>
            <person name="Terauchi A.M."/>
            <person name="Yang P."/>
            <person name="Ball S."/>
            <person name="Bowler C."/>
            <person name="Dieckmann C.L."/>
            <person name="Gladyshev V.N."/>
            <person name="Green P."/>
            <person name="Jorgensen R."/>
            <person name="Mayfield S."/>
            <person name="Mueller-Roeber B."/>
            <person name="Rajamani S."/>
            <person name="Sayre R.T."/>
            <person name="Brokstein P."/>
            <person name="Dubchak I."/>
            <person name="Goodstein D."/>
            <person name="Hornick L."/>
            <person name="Huang Y.W."/>
            <person name="Jhaveri J."/>
            <person name="Luo Y."/>
            <person name="Martinez D."/>
            <person name="Ngau W.C."/>
            <person name="Otillar B."/>
            <person name="Poliakov A."/>
            <person name="Porter A."/>
            <person name="Szajkowski L."/>
            <person name="Werner G."/>
            <person name="Zhou K."/>
            <person name="Grigoriev I.V."/>
            <person name="Rokhsar D.S."/>
            <person name="Grossman A.R."/>
        </authorList>
    </citation>
    <scope>NUCLEOTIDE SEQUENCE [LARGE SCALE GENOMIC DNA]</scope>
    <source>
        <strain evidence="4">CC-503</strain>
    </source>
</reference>
<dbReference type="Proteomes" id="UP000006906">
    <property type="component" value="Chromosome 7"/>
</dbReference>
<organism evidence="3 4">
    <name type="scientific">Chlamydomonas reinhardtii</name>
    <name type="common">Chlamydomonas smithii</name>
    <dbReference type="NCBI Taxonomy" id="3055"/>
    <lineage>
        <taxon>Eukaryota</taxon>
        <taxon>Viridiplantae</taxon>
        <taxon>Chlorophyta</taxon>
        <taxon>core chlorophytes</taxon>
        <taxon>Chlorophyceae</taxon>
        <taxon>CS clade</taxon>
        <taxon>Chlamydomonadales</taxon>
        <taxon>Chlamydomonadaceae</taxon>
        <taxon>Chlamydomonas</taxon>
    </lineage>
</organism>
<gene>
    <name evidence="3" type="ORF">CHLRE_07g333350v5</name>
</gene>
<dbReference type="InParanoid" id="A0A2K3DK09"/>
<evidence type="ECO:0000313" key="3">
    <source>
        <dbReference type="EMBL" id="PNW80876.1"/>
    </source>
</evidence>
<dbReference type="Gramene" id="PNW80876">
    <property type="protein sequence ID" value="PNW80876"/>
    <property type="gene ID" value="CHLRE_07g333350v5"/>
</dbReference>
<dbReference type="KEGG" id="cre:CHLRE_07g333350v5"/>
<protein>
    <submittedName>
        <fullName evidence="3">Uncharacterized protein</fullName>
    </submittedName>
</protein>
<dbReference type="RefSeq" id="XP_042922792.1">
    <property type="nucleotide sequence ID" value="XM_043064224.1"/>
</dbReference>
<name>A0A2K3DK09_CHLRE</name>
<keyword evidence="1" id="KW-0175">Coiled coil</keyword>
<dbReference type="EMBL" id="CM008968">
    <property type="protein sequence ID" value="PNW80876.1"/>
    <property type="molecule type" value="Genomic_DNA"/>
</dbReference>
<evidence type="ECO:0000256" key="2">
    <source>
        <dbReference type="SAM" id="MobiDB-lite"/>
    </source>
</evidence>
<feature type="coiled-coil region" evidence="1">
    <location>
        <begin position="62"/>
        <end position="89"/>
    </location>
</feature>
<dbReference type="GeneID" id="66054071"/>
<dbReference type="AlphaFoldDB" id="A0A2K3DK09"/>
<evidence type="ECO:0000256" key="1">
    <source>
        <dbReference type="SAM" id="Coils"/>
    </source>
</evidence>
<feature type="region of interest" description="Disordered" evidence="2">
    <location>
        <begin position="1"/>
        <end position="26"/>
    </location>
</feature>
<evidence type="ECO:0000313" key="4">
    <source>
        <dbReference type="Proteomes" id="UP000006906"/>
    </source>
</evidence>
<accession>A0A2K3DK09</accession>
<proteinExistence type="predicted"/>
<sequence length="94" mass="10025">MMLSSHVRTRPAVHASAKRSAQLGGRGFARLPPLRVAPVRLAPDAKPGLHVRQSYAGGASASGASTQQLESLRKELKALEEERDTAVATGERRV</sequence>
<keyword evidence="4" id="KW-1185">Reference proteome</keyword>